<accession>A0AAI8PA89</accession>
<dbReference type="PRINTS" id="PR01736">
    <property type="entry name" value="PHPHTRNFRASE"/>
</dbReference>
<dbReference type="GO" id="GO:0046872">
    <property type="term" value="F:metal ion binding"/>
    <property type="evidence" value="ECO:0007669"/>
    <property type="project" value="UniProtKB-KW"/>
</dbReference>
<feature type="domain" description="PTS EIIA type-2" evidence="16">
    <location>
        <begin position="2"/>
        <end position="142"/>
    </location>
</feature>
<dbReference type="InterPro" id="IPR008279">
    <property type="entry name" value="PEP-util_enz_mobile_dom"/>
</dbReference>
<evidence type="ECO:0000259" key="17">
    <source>
        <dbReference type="PROSITE" id="PS51350"/>
    </source>
</evidence>
<evidence type="ECO:0000256" key="14">
    <source>
        <dbReference type="ARBA" id="ARBA00022842"/>
    </source>
</evidence>
<dbReference type="Pfam" id="PF02896">
    <property type="entry name" value="PEP-utilizers_C"/>
    <property type="match status" value="1"/>
</dbReference>
<evidence type="ECO:0000256" key="9">
    <source>
        <dbReference type="ARBA" id="ARBA00022597"/>
    </source>
</evidence>
<dbReference type="InterPro" id="IPR000032">
    <property type="entry name" value="HPr-like"/>
</dbReference>
<dbReference type="Gene3D" id="1.10.274.10">
    <property type="entry name" value="PtsI, HPr-binding domain"/>
    <property type="match status" value="1"/>
</dbReference>
<keyword evidence="9" id="KW-0762">Sugar transport</keyword>
<dbReference type="NCBIfam" id="TIGR01417">
    <property type="entry name" value="PTS_I_fam"/>
    <property type="match status" value="1"/>
</dbReference>
<dbReference type="InterPro" id="IPR016152">
    <property type="entry name" value="PTrfase/Anion_transptr"/>
</dbReference>
<dbReference type="Gene3D" id="3.40.930.10">
    <property type="entry name" value="Mannitol-specific EII, Chain A"/>
    <property type="match status" value="2"/>
</dbReference>
<evidence type="ECO:0000256" key="11">
    <source>
        <dbReference type="ARBA" id="ARBA00022683"/>
    </source>
</evidence>
<keyword evidence="12" id="KW-0479">Metal-binding</keyword>
<dbReference type="InterPro" id="IPR036637">
    <property type="entry name" value="Phosphohistidine_dom_sf"/>
</dbReference>
<dbReference type="PROSITE" id="PS00372">
    <property type="entry name" value="PTS_EIIA_TYPE_2_HIS"/>
    <property type="match status" value="1"/>
</dbReference>
<evidence type="ECO:0000256" key="1">
    <source>
        <dbReference type="ARBA" id="ARBA00000683"/>
    </source>
</evidence>
<dbReference type="Pfam" id="PF00381">
    <property type="entry name" value="PTS-HPr"/>
    <property type="match status" value="1"/>
</dbReference>
<dbReference type="Gene3D" id="3.20.20.60">
    <property type="entry name" value="Phosphoenolpyruvate-binding domains"/>
    <property type="match status" value="1"/>
</dbReference>
<dbReference type="CDD" id="cd00367">
    <property type="entry name" value="PTS-HPr_like"/>
    <property type="match status" value="1"/>
</dbReference>
<feature type="domain" description="HPr" evidence="17">
    <location>
        <begin position="282"/>
        <end position="372"/>
    </location>
</feature>
<evidence type="ECO:0000256" key="4">
    <source>
        <dbReference type="ARBA" id="ARBA00007837"/>
    </source>
</evidence>
<dbReference type="PANTHER" id="PTHR46244:SF6">
    <property type="entry name" value="PHOSPHOENOLPYRUVATE-PROTEIN PHOSPHOTRANSFERASE"/>
    <property type="match status" value="1"/>
</dbReference>
<dbReference type="PROSITE" id="PS51350">
    <property type="entry name" value="PTS_HPR_DOM"/>
    <property type="match status" value="1"/>
</dbReference>
<dbReference type="PROSITE" id="PS00370">
    <property type="entry name" value="PEP_ENZYMES_PHOS_SITE"/>
    <property type="match status" value="1"/>
</dbReference>
<evidence type="ECO:0000256" key="2">
    <source>
        <dbReference type="ARBA" id="ARBA00001946"/>
    </source>
</evidence>
<dbReference type="SUPFAM" id="SSF55804">
    <property type="entry name" value="Phoshotransferase/anion transport protein"/>
    <property type="match status" value="2"/>
</dbReference>
<dbReference type="InterPro" id="IPR006318">
    <property type="entry name" value="PTS_EI-like"/>
</dbReference>
<comment type="cofactor">
    <cofactor evidence="2">
        <name>Mg(2+)</name>
        <dbReference type="ChEBI" id="CHEBI:18420"/>
    </cofactor>
</comment>
<reference evidence="18 19" key="1">
    <citation type="submission" date="2018-08" db="EMBL/GenBank/DDBJ databases">
        <authorList>
            <person name="Lee Y."/>
            <person name="Kakembo D."/>
        </authorList>
    </citation>
    <scope>NUCLEOTIDE SEQUENCE [LARGE SCALE GENOMIC DNA]</scope>
    <source>
        <strain evidence="18 19">JBCS1880</strain>
    </source>
</reference>
<evidence type="ECO:0000256" key="8">
    <source>
        <dbReference type="ARBA" id="ARBA00022553"/>
    </source>
</evidence>
<dbReference type="GO" id="GO:0008965">
    <property type="term" value="F:phosphoenolpyruvate-protein phosphotransferase activity"/>
    <property type="evidence" value="ECO:0007669"/>
    <property type="project" value="UniProtKB-EC"/>
</dbReference>
<comment type="similarity">
    <text evidence="4">Belongs to the PEP-utilizing enzyme family.</text>
</comment>
<evidence type="ECO:0000256" key="5">
    <source>
        <dbReference type="ARBA" id="ARBA00012232"/>
    </source>
</evidence>
<keyword evidence="8" id="KW-0597">Phosphoprotein</keyword>
<dbReference type="Proteomes" id="UP000258127">
    <property type="component" value="Chromosome"/>
</dbReference>
<dbReference type="InterPro" id="IPR000121">
    <property type="entry name" value="PEP_util_C"/>
</dbReference>
<dbReference type="InterPro" id="IPR035895">
    <property type="entry name" value="HPr-like_sf"/>
</dbReference>
<evidence type="ECO:0000313" key="18">
    <source>
        <dbReference type="EMBL" id="AXO87107.1"/>
    </source>
</evidence>
<dbReference type="InterPro" id="IPR018274">
    <property type="entry name" value="PEP_util_AS"/>
</dbReference>
<dbReference type="GO" id="GO:0016301">
    <property type="term" value="F:kinase activity"/>
    <property type="evidence" value="ECO:0007669"/>
    <property type="project" value="UniProtKB-KW"/>
</dbReference>
<dbReference type="EC" id="2.7.3.9" evidence="5"/>
<dbReference type="NCBIfam" id="NF008319">
    <property type="entry name" value="PRK11109.1"/>
    <property type="match status" value="1"/>
</dbReference>
<keyword evidence="15" id="KW-0175">Coiled coil</keyword>
<dbReference type="SUPFAM" id="SSF55594">
    <property type="entry name" value="HPr-like"/>
    <property type="match status" value="1"/>
</dbReference>
<keyword evidence="7" id="KW-0963">Cytoplasm</keyword>
<sequence>MLELANEQIAMGQVAVDKASALRLLADRLVADGLVAEGYLDGLQAREAQGSTFLGQGIAIPHGTPQTRDLVFATGVRLLQFPDGVDWGDGQIVYLAIGIAARSDEHLRLLQLLTRALGETDLAEALRRASSADALLKLLQGAPRELELDAQLISLNLPADDFDELAWRGARLLQRAGCVDSGFAALLQQAEPLPLGEGLWWLHSEREVLQPGLAFVTPQQPLRHRDQPLNGLFCLASLGAAHQALLERLCQVLIEGRGQTLYQATSSRDVLQVLGGEVPADWPSVRVMLANPHGLHARPAKVLAQLAKGFDGEIRIRVTDSGQAGVSVKSLSRLLSLGARRGQELELIAEPSIAADALPVLLAAIEQGLGEDVEPLPSTPELAPQPVPETLQAPLPGTQVQGVGAAPGIASGPAHVRVEREIDYPLRGESCAQERARLRAALAAVNDELQALVQRSDKAIAEIFVTHQEMLADPALTDEVDQRLTQGESAAAAWMTVIEAAASQQEALRDALLAERAADLRDVGRRVLAQLCGVTEQAEPQQPYVLVMAEVGPSDVARLDPQRVAGIVTAHGGATAHSAIVARALGIPAVVGAGAAILLLEPGTALLLDGQRGKVSVAPPADELQRALAERDQREQRLQAAWSQRHAPAVTRDGHALEVFANIGDSSGIDKVVEQGAEGVGLLRTELIFMAHPQVPDVATQEAEYRRVLDGLQGRPLVVRTLDVGGDKPLPYWPIAAEDNPFLGVRGVRLTLQRPQVMEDQLRALLQAADDRPLRIMFPMVGQMHEWRAAKAMVERLRQDIPVADLQVGIMIEVPSAALLAPQLAREVDFFSIGTNDLTQYTLAIDRGHSSLSAQADGLHPAVLQLIDMTVRAAHAEGKWVGVCGELAADPQAVSVLLGLAVDELSVSPRSIAEVKALVRQADYSTACALAREALQQDSAEAVRALVERY</sequence>
<keyword evidence="14" id="KW-0460">Magnesium</keyword>
<evidence type="ECO:0000256" key="10">
    <source>
        <dbReference type="ARBA" id="ARBA00022679"/>
    </source>
</evidence>
<dbReference type="Pfam" id="PF00391">
    <property type="entry name" value="PEP-utilizers"/>
    <property type="match status" value="1"/>
</dbReference>
<evidence type="ECO:0000256" key="15">
    <source>
        <dbReference type="SAM" id="Coils"/>
    </source>
</evidence>
<dbReference type="PROSITE" id="PS51094">
    <property type="entry name" value="PTS_EIIA_TYPE_2"/>
    <property type="match status" value="1"/>
</dbReference>
<proteinExistence type="inferred from homology"/>
<evidence type="ECO:0000313" key="19">
    <source>
        <dbReference type="Proteomes" id="UP000258127"/>
    </source>
</evidence>
<dbReference type="InterPro" id="IPR023151">
    <property type="entry name" value="PEP_util_CS"/>
</dbReference>
<dbReference type="PROSITE" id="PS00742">
    <property type="entry name" value="PEP_ENZYMES_2"/>
    <property type="match status" value="1"/>
</dbReference>
<dbReference type="NCBIfam" id="TIGR01003">
    <property type="entry name" value="PTS_HPr_family"/>
    <property type="match status" value="1"/>
</dbReference>
<evidence type="ECO:0000259" key="16">
    <source>
        <dbReference type="PROSITE" id="PS51094"/>
    </source>
</evidence>
<dbReference type="RefSeq" id="WP_116887584.1">
    <property type="nucleotide sequence ID" value="NZ_CP031641.1"/>
</dbReference>
<dbReference type="CDD" id="cd00211">
    <property type="entry name" value="PTS_IIA_fru"/>
    <property type="match status" value="1"/>
</dbReference>
<keyword evidence="10 18" id="KW-0808">Transferase</keyword>
<evidence type="ECO:0000256" key="12">
    <source>
        <dbReference type="ARBA" id="ARBA00022723"/>
    </source>
</evidence>
<keyword evidence="19" id="KW-1185">Reference proteome</keyword>
<dbReference type="Pfam" id="PF00359">
    <property type="entry name" value="PTS_EIIA_2"/>
    <property type="match status" value="1"/>
</dbReference>
<dbReference type="InterPro" id="IPR008731">
    <property type="entry name" value="PTS_EIN"/>
</dbReference>
<evidence type="ECO:0000256" key="13">
    <source>
        <dbReference type="ARBA" id="ARBA00022777"/>
    </source>
</evidence>
<feature type="coiled-coil region" evidence="15">
    <location>
        <begin position="435"/>
        <end position="462"/>
    </location>
</feature>
<dbReference type="Gene3D" id="3.30.1340.10">
    <property type="entry name" value="HPr-like"/>
    <property type="match status" value="1"/>
</dbReference>
<dbReference type="InterPro" id="IPR040442">
    <property type="entry name" value="Pyrv_kinase-like_dom_sf"/>
</dbReference>
<dbReference type="InterPro" id="IPR002178">
    <property type="entry name" value="PTS_EIIA_type-2_dom"/>
</dbReference>
<dbReference type="AlphaFoldDB" id="A0AAI8PA89"/>
<keyword evidence="13" id="KW-0418">Kinase</keyword>
<dbReference type="PRINTS" id="PR00107">
    <property type="entry name" value="PHOSPHOCPHPR"/>
</dbReference>
<dbReference type="SUPFAM" id="SSF52009">
    <property type="entry name" value="Phosphohistidine domain"/>
    <property type="match status" value="1"/>
</dbReference>
<dbReference type="EMBL" id="CP031641">
    <property type="protein sequence ID" value="AXO87107.1"/>
    <property type="molecule type" value="Genomic_DNA"/>
</dbReference>
<dbReference type="Pfam" id="PF05524">
    <property type="entry name" value="PEP-utilisers_N"/>
    <property type="match status" value="1"/>
</dbReference>
<comment type="subcellular location">
    <subcellularLocation>
        <location evidence="3">Cytoplasm</location>
    </subcellularLocation>
</comment>
<dbReference type="SUPFAM" id="SSF47831">
    <property type="entry name" value="Enzyme I of the PEP:sugar phosphotransferase system HPr-binding (sub)domain"/>
    <property type="match status" value="1"/>
</dbReference>
<evidence type="ECO:0000256" key="6">
    <source>
        <dbReference type="ARBA" id="ARBA00022448"/>
    </source>
</evidence>
<dbReference type="GO" id="GO:0009401">
    <property type="term" value="P:phosphoenolpyruvate-dependent sugar phosphotransferase system"/>
    <property type="evidence" value="ECO:0007669"/>
    <property type="project" value="UniProtKB-KW"/>
</dbReference>
<evidence type="ECO:0000256" key="7">
    <source>
        <dbReference type="ARBA" id="ARBA00022490"/>
    </source>
</evidence>
<dbReference type="Gene3D" id="3.50.30.10">
    <property type="entry name" value="Phosphohistidine domain"/>
    <property type="match status" value="1"/>
</dbReference>
<gene>
    <name evidence="18" type="primary">ptsP</name>
    <name evidence="18" type="ORF">DZC75_03460</name>
</gene>
<dbReference type="GO" id="GO:0005737">
    <property type="term" value="C:cytoplasm"/>
    <property type="evidence" value="ECO:0007669"/>
    <property type="project" value="UniProtKB-SubCell"/>
</dbReference>
<keyword evidence="6" id="KW-0813">Transport</keyword>
<keyword evidence="11" id="KW-0598">Phosphotransferase system</keyword>
<dbReference type="PANTHER" id="PTHR46244">
    <property type="entry name" value="PHOSPHOENOLPYRUVATE-PROTEIN PHOSPHOTRANSFERASE"/>
    <property type="match status" value="1"/>
</dbReference>
<dbReference type="SUPFAM" id="SSF51621">
    <property type="entry name" value="Phosphoenolpyruvate/pyruvate domain"/>
    <property type="match status" value="1"/>
</dbReference>
<organism evidence="18 19">
    <name type="scientific">Pseudomonas parafulva</name>
    <dbReference type="NCBI Taxonomy" id="157782"/>
    <lineage>
        <taxon>Bacteria</taxon>
        <taxon>Pseudomonadati</taxon>
        <taxon>Pseudomonadota</taxon>
        <taxon>Gammaproteobacteria</taxon>
        <taxon>Pseudomonadales</taxon>
        <taxon>Pseudomonadaceae</taxon>
        <taxon>Pseudomonas</taxon>
    </lineage>
</organism>
<dbReference type="InterPro" id="IPR036618">
    <property type="entry name" value="PtsI_HPr-bd_sf"/>
</dbReference>
<dbReference type="InterPro" id="IPR015813">
    <property type="entry name" value="Pyrv/PenolPyrv_kinase-like_dom"/>
</dbReference>
<protein>
    <recommendedName>
        <fullName evidence="5">phosphoenolpyruvate--protein phosphotransferase</fullName>
        <ecNumber evidence="5">2.7.3.9</ecNumber>
    </recommendedName>
</protein>
<comment type="catalytic activity">
    <reaction evidence="1">
        <text>L-histidyl-[protein] + phosphoenolpyruvate = N(pros)-phospho-L-histidyl-[protein] + pyruvate</text>
        <dbReference type="Rhea" id="RHEA:23880"/>
        <dbReference type="Rhea" id="RHEA-COMP:9745"/>
        <dbReference type="Rhea" id="RHEA-COMP:9746"/>
        <dbReference type="ChEBI" id="CHEBI:15361"/>
        <dbReference type="ChEBI" id="CHEBI:29979"/>
        <dbReference type="ChEBI" id="CHEBI:58702"/>
        <dbReference type="ChEBI" id="CHEBI:64837"/>
        <dbReference type="EC" id="2.7.3.9"/>
    </reaction>
</comment>
<dbReference type="InterPro" id="IPR050499">
    <property type="entry name" value="PEP-utilizing_PTS_enzyme"/>
</dbReference>
<evidence type="ECO:0000256" key="3">
    <source>
        <dbReference type="ARBA" id="ARBA00004496"/>
    </source>
</evidence>
<name>A0AAI8PA89_9PSED</name>